<dbReference type="InterPro" id="IPR012657">
    <property type="entry name" value="23S_rRNA-intervening_sequence"/>
</dbReference>
<dbReference type="PANTHER" id="PTHR38471:SF2">
    <property type="entry name" value="FOUR HELIX BUNDLE PROTEIN"/>
    <property type="match status" value="1"/>
</dbReference>
<evidence type="ECO:0000313" key="1">
    <source>
        <dbReference type="EMBL" id="XBX73629.1"/>
    </source>
</evidence>
<dbReference type="Gene3D" id="1.20.1440.60">
    <property type="entry name" value="23S rRNA-intervening sequence"/>
    <property type="match status" value="1"/>
</dbReference>
<dbReference type="Pfam" id="PF05635">
    <property type="entry name" value="23S_rRNA_IVP"/>
    <property type="match status" value="1"/>
</dbReference>
<reference evidence="1" key="2">
    <citation type="submission" date="2024-06" db="EMBL/GenBank/DDBJ databases">
        <authorList>
            <person name="Petrova K.O."/>
            <person name="Toshchakov S.V."/>
            <person name="Boltjanskaja Y.V."/>
            <person name="Kevbrin V."/>
        </authorList>
    </citation>
    <scope>NUCLEOTIDE SEQUENCE</scope>
    <source>
        <strain evidence="1">Z-910T</strain>
    </source>
</reference>
<dbReference type="NCBIfam" id="TIGR02436">
    <property type="entry name" value="four helix bundle protein"/>
    <property type="match status" value="1"/>
</dbReference>
<accession>A0AAU7VHD6</accession>
<dbReference type="PANTHER" id="PTHR38471">
    <property type="entry name" value="FOUR HELIX BUNDLE PROTEIN"/>
    <property type="match status" value="1"/>
</dbReference>
<proteinExistence type="predicted"/>
<dbReference type="CDD" id="cd16377">
    <property type="entry name" value="23S_rRNA_IVP_like"/>
    <property type="match status" value="1"/>
</dbReference>
<dbReference type="RefSeq" id="WP_350342391.1">
    <property type="nucleotide sequence ID" value="NZ_CP158367.1"/>
</dbReference>
<dbReference type="EMBL" id="CP158367">
    <property type="protein sequence ID" value="XBX73629.1"/>
    <property type="molecule type" value="Genomic_DNA"/>
</dbReference>
<reference evidence="1" key="1">
    <citation type="journal article" date="2013" name="Extremophiles">
        <title>Proteinivorax tanatarense gen. nov., sp. nov., an anaerobic, haloalkaliphilic, proteolytic bacterium isolated from a decaying algal bloom, and proposal of Proteinivoraceae fam. nov.</title>
        <authorList>
            <person name="Kevbrin V."/>
            <person name="Boltyanskaya Y."/>
            <person name="Zhilina T."/>
            <person name="Kolganova T."/>
            <person name="Lavrentjeva E."/>
            <person name="Kuznetsov B."/>
        </authorList>
    </citation>
    <scope>NUCLEOTIDE SEQUENCE</scope>
    <source>
        <strain evidence="1">Z-910T</strain>
    </source>
</reference>
<dbReference type="SUPFAM" id="SSF158446">
    <property type="entry name" value="IVS-encoded protein-like"/>
    <property type="match status" value="1"/>
</dbReference>
<dbReference type="AlphaFoldDB" id="A0AAU7VHD6"/>
<sequence length="116" mass="13223">MYTDVSKLQVHQKSHKLVLKVYAITKEFPKEEQFGLTSQMRRAAVSVPSNISEGKARGSNKDYRRFLLMSRGSLAELTYQLLLAKDLKYIEADQYEDLLNLADEVGKMLNGLIGRL</sequence>
<protein>
    <submittedName>
        <fullName evidence="1">Four helix bundle protein</fullName>
    </submittedName>
</protein>
<gene>
    <name evidence="1" type="ORF">PRVXT_001622</name>
</gene>
<organism evidence="1">
    <name type="scientific">Proteinivorax tanatarense</name>
    <dbReference type="NCBI Taxonomy" id="1260629"/>
    <lineage>
        <taxon>Bacteria</taxon>
        <taxon>Bacillati</taxon>
        <taxon>Bacillota</taxon>
        <taxon>Clostridia</taxon>
        <taxon>Eubacteriales</taxon>
        <taxon>Proteinivoracaceae</taxon>
        <taxon>Proteinivorax</taxon>
    </lineage>
</organism>
<name>A0AAU7VHD6_9FIRM</name>
<dbReference type="InterPro" id="IPR036583">
    <property type="entry name" value="23S_rRNA_IVS_sf"/>
</dbReference>